<keyword evidence="2" id="KW-1185">Reference proteome</keyword>
<organism evidence="1 2">
    <name type="scientific">Shewanella subflava</name>
    <dbReference type="NCBI Taxonomy" id="2986476"/>
    <lineage>
        <taxon>Bacteria</taxon>
        <taxon>Pseudomonadati</taxon>
        <taxon>Pseudomonadota</taxon>
        <taxon>Gammaproteobacteria</taxon>
        <taxon>Alteromonadales</taxon>
        <taxon>Shewanellaceae</taxon>
        <taxon>Shewanella</taxon>
    </lineage>
</organism>
<dbReference type="EMBL" id="JAPDMX010000003">
    <property type="protein sequence ID" value="MCW3171399.1"/>
    <property type="molecule type" value="Genomic_DNA"/>
</dbReference>
<dbReference type="RefSeq" id="WP_264724892.1">
    <property type="nucleotide sequence ID" value="NZ_JAPDMX010000003.1"/>
</dbReference>
<reference evidence="1" key="1">
    <citation type="submission" date="2022-10" db="EMBL/GenBank/DDBJ databases">
        <title>Shewanella flava sp. nov, isolated from the estuary of the Fenhe River into the Yellow River.</title>
        <authorList>
            <person name="Li Y."/>
        </authorList>
    </citation>
    <scope>NUCLEOTIDE SEQUENCE</scope>
    <source>
        <strain evidence="1">FYR11-62</strain>
    </source>
</reference>
<accession>A0ABT3I600</accession>
<name>A0ABT3I600_9GAMM</name>
<comment type="caution">
    <text evidence="1">The sequence shown here is derived from an EMBL/GenBank/DDBJ whole genome shotgun (WGS) entry which is preliminary data.</text>
</comment>
<evidence type="ECO:0000313" key="1">
    <source>
        <dbReference type="EMBL" id="MCW3171399.1"/>
    </source>
</evidence>
<proteinExistence type="predicted"/>
<protein>
    <submittedName>
        <fullName evidence="1">Uncharacterized protein</fullName>
    </submittedName>
</protein>
<sequence length="55" mass="6504">MSAATEYCDREIAKCKDMIRTWPHEAPCLNRLIEGWQNTKVQLQRRNNQDVKDKA</sequence>
<evidence type="ECO:0000313" key="2">
    <source>
        <dbReference type="Proteomes" id="UP001163714"/>
    </source>
</evidence>
<gene>
    <name evidence="1" type="ORF">OHT75_02765</name>
</gene>
<dbReference type="Proteomes" id="UP001163714">
    <property type="component" value="Unassembled WGS sequence"/>
</dbReference>